<reference evidence="1" key="1">
    <citation type="submission" date="2022-07" db="EMBL/GenBank/DDBJ databases">
        <title>Phylogenomic reconstructions and comparative analyses of Kickxellomycotina fungi.</title>
        <authorList>
            <person name="Reynolds N.K."/>
            <person name="Stajich J.E."/>
            <person name="Barry K."/>
            <person name="Grigoriev I.V."/>
            <person name="Crous P."/>
            <person name="Smith M.E."/>
        </authorList>
    </citation>
    <scope>NUCLEOTIDE SEQUENCE</scope>
    <source>
        <strain evidence="1">NBRC 105414</strain>
    </source>
</reference>
<sequence length="623" mass="64811">MHVHDLDAGIVARILDAACWPVSSAPVRLATYRRLVPLAGVCRAWRQPVAAHLAAVLIVEYQAPAGGTAAASPPAAAVAEPAAKARARAKWKGGGGKKSPPAADPAAAAVAAAASAGGRWRTNLDVLLCRAQPGAGVVRLRLQSFDAAPDYTQLVGALTADGLARCTLGGVHAIEIVDGSAAAAAAAAVRPGRTAAAEAECIAVAAAYLARAMPAVRTLGGPVWSVSAPSRALAGRLARRYFGQLQALRLAADDPGAADPGAAAAADPAAGLAPAPAALAALHIQADVLGRLGAGAVPAAGLQSLRLVDAGPFFSWAPFAGDAARPQDVDFERLATLAIEFATDDVVSIADFYTALGGSKYCVHVTMGRDRRRVALPALHTLVVRRVPYTYAEAWRMFAASPLRRLAVAGRHGHVRHIDRRLLHALDVLDVHTLATDGSGPGFTAYAKSLLAEPCAARSAWLRHSEAFPVSVPDAPGWTQLEELSLSAYVPALALLALVARLPRLRLLAVQRIARDADEAPLPEPPGARPWGHVTAPAAPASLSVRDLQLHLGGPALRVPTLQAICYLLLCMPRVRRLAVKRGYWEPIRAFAALHAATCPELGAVTFVTHVHMRAKSPFLAPG</sequence>
<dbReference type="OrthoDB" id="5559863at2759"/>
<evidence type="ECO:0000313" key="1">
    <source>
        <dbReference type="EMBL" id="KAJ2779991.1"/>
    </source>
</evidence>
<proteinExistence type="predicted"/>
<dbReference type="Proteomes" id="UP001140217">
    <property type="component" value="Unassembled WGS sequence"/>
</dbReference>
<evidence type="ECO:0000313" key="2">
    <source>
        <dbReference type="Proteomes" id="UP001140217"/>
    </source>
</evidence>
<dbReference type="AlphaFoldDB" id="A0A9W8HBF1"/>
<keyword evidence="2" id="KW-1185">Reference proteome</keyword>
<comment type="caution">
    <text evidence="1">The sequence shown here is derived from an EMBL/GenBank/DDBJ whole genome shotgun (WGS) entry which is preliminary data.</text>
</comment>
<protein>
    <submittedName>
        <fullName evidence="1">Uncharacterized protein</fullName>
    </submittedName>
</protein>
<name>A0A9W8HBF1_9FUNG</name>
<gene>
    <name evidence="1" type="ORF">H4R18_003691</name>
</gene>
<dbReference type="EMBL" id="JANBUL010000154">
    <property type="protein sequence ID" value="KAJ2779991.1"/>
    <property type="molecule type" value="Genomic_DNA"/>
</dbReference>
<accession>A0A9W8HBF1</accession>
<organism evidence="1 2">
    <name type="scientific">Coemansia javaensis</name>
    <dbReference type="NCBI Taxonomy" id="2761396"/>
    <lineage>
        <taxon>Eukaryota</taxon>
        <taxon>Fungi</taxon>
        <taxon>Fungi incertae sedis</taxon>
        <taxon>Zoopagomycota</taxon>
        <taxon>Kickxellomycotina</taxon>
        <taxon>Kickxellomycetes</taxon>
        <taxon>Kickxellales</taxon>
        <taxon>Kickxellaceae</taxon>
        <taxon>Coemansia</taxon>
    </lineage>
</organism>